<feature type="binding site" evidence="3">
    <location>
        <position position="130"/>
    </location>
    <ligand>
        <name>a divalent metal cation</name>
        <dbReference type="ChEBI" id="CHEBI:60240"/>
    </ligand>
</feature>
<sequence length="206" mass="23070">MSASELLLKMFRYQAWANGELMEAMSGLSAEHHPAERRFAIRLMNHCLVVSRIFAAHLLGKGHHFTADNTPGTPELAELRAGLAAIDRWYLDYLWMVSPAMLSESIPFVFTDGSDGYMTREEMLTHVVTHCGYHRGEVGRVMAQASGESDESISLPRDTYAAHLHRTEPSRRFRGRAPLPAVHIAQEPANATSRMFHAAALLLWDV</sequence>
<dbReference type="Proteomes" id="UP000199706">
    <property type="component" value="Unassembled WGS sequence"/>
</dbReference>
<name>A0A1G8JHF5_9BURK</name>
<evidence type="ECO:0000256" key="1">
    <source>
        <dbReference type="ARBA" id="ARBA00008635"/>
    </source>
</evidence>
<dbReference type="SUPFAM" id="SSF109854">
    <property type="entry name" value="DinB/YfiT-like putative metalloenzymes"/>
    <property type="match status" value="1"/>
</dbReference>
<dbReference type="Pfam" id="PF05163">
    <property type="entry name" value="DinB"/>
    <property type="match status" value="1"/>
</dbReference>
<evidence type="ECO:0000313" key="5">
    <source>
        <dbReference type="Proteomes" id="UP000199706"/>
    </source>
</evidence>
<dbReference type="PANTHER" id="PTHR37302:SF1">
    <property type="entry name" value="PROTEIN DINB"/>
    <property type="match status" value="1"/>
</dbReference>
<evidence type="ECO:0000256" key="2">
    <source>
        <dbReference type="ARBA" id="ARBA00022723"/>
    </source>
</evidence>
<feature type="binding site" evidence="3">
    <location>
        <position position="134"/>
    </location>
    <ligand>
        <name>a divalent metal cation</name>
        <dbReference type="ChEBI" id="CHEBI:60240"/>
    </ligand>
</feature>
<reference evidence="4 5" key="1">
    <citation type="submission" date="2016-10" db="EMBL/GenBank/DDBJ databases">
        <authorList>
            <person name="de Groot N.N."/>
        </authorList>
    </citation>
    <scope>NUCLEOTIDE SEQUENCE [LARGE SCALE GENOMIC DNA]</scope>
    <source>
        <strain evidence="4 5">LMG 2247</strain>
    </source>
</reference>
<dbReference type="PANTHER" id="PTHR37302">
    <property type="entry name" value="SLR1116 PROTEIN"/>
    <property type="match status" value="1"/>
</dbReference>
<dbReference type="OrthoDB" id="9807509at2"/>
<feature type="binding site" evidence="3">
    <location>
        <position position="46"/>
    </location>
    <ligand>
        <name>a divalent metal cation</name>
        <dbReference type="ChEBI" id="CHEBI:60240"/>
    </ligand>
</feature>
<dbReference type="InterPro" id="IPR034660">
    <property type="entry name" value="DinB/YfiT-like"/>
</dbReference>
<evidence type="ECO:0000256" key="3">
    <source>
        <dbReference type="PIRSR" id="PIRSR607837-1"/>
    </source>
</evidence>
<comment type="similarity">
    <text evidence="1">Belongs to the DinB family.</text>
</comment>
<organism evidence="4 5">
    <name type="scientific">Paraburkholderia phenazinium</name>
    <dbReference type="NCBI Taxonomy" id="60549"/>
    <lineage>
        <taxon>Bacteria</taxon>
        <taxon>Pseudomonadati</taxon>
        <taxon>Pseudomonadota</taxon>
        <taxon>Betaproteobacteria</taxon>
        <taxon>Burkholderiales</taxon>
        <taxon>Burkholderiaceae</taxon>
        <taxon>Paraburkholderia</taxon>
    </lineage>
</organism>
<accession>A0A1G8JHF5</accession>
<protein>
    <submittedName>
        <fullName evidence="4">Uncharacterized damage-inducible protein DinB (Forms a four-helix bundle)</fullName>
    </submittedName>
</protein>
<dbReference type="AlphaFoldDB" id="A0A1G8JHF5"/>
<dbReference type="InterPro" id="IPR007837">
    <property type="entry name" value="DinB"/>
</dbReference>
<gene>
    <name evidence="4" type="ORF">SAMN05216466_120106</name>
</gene>
<dbReference type="Gene3D" id="1.20.120.450">
    <property type="entry name" value="dinb family like domain"/>
    <property type="match status" value="1"/>
</dbReference>
<evidence type="ECO:0000313" key="4">
    <source>
        <dbReference type="EMBL" id="SDI30668.1"/>
    </source>
</evidence>
<proteinExistence type="inferred from homology"/>
<keyword evidence="2 3" id="KW-0479">Metal-binding</keyword>
<dbReference type="GO" id="GO:0046872">
    <property type="term" value="F:metal ion binding"/>
    <property type="evidence" value="ECO:0007669"/>
    <property type="project" value="UniProtKB-KW"/>
</dbReference>
<dbReference type="EMBL" id="FNCJ01000020">
    <property type="protein sequence ID" value="SDI30668.1"/>
    <property type="molecule type" value="Genomic_DNA"/>
</dbReference>